<accession>A0A0N9IC13</accession>
<dbReference type="RefSeq" id="WP_054295711.1">
    <property type="nucleotide sequence ID" value="NZ_CP012752.1"/>
</dbReference>
<keyword evidence="2" id="KW-0560">Oxidoreductase</keyword>
<evidence type="ECO:0000313" key="4">
    <source>
        <dbReference type="EMBL" id="ALG13828.1"/>
    </source>
</evidence>
<evidence type="ECO:0000256" key="3">
    <source>
        <dbReference type="ARBA" id="ARBA00071493"/>
    </source>
</evidence>
<dbReference type="STRING" id="860235.AOZ06_49410"/>
<name>A0A0N9IC13_9PSEU</name>
<dbReference type="OrthoDB" id="4577644at2"/>
<dbReference type="Gene3D" id="3.40.50.720">
    <property type="entry name" value="NAD(P)-binding Rossmann-like Domain"/>
    <property type="match status" value="1"/>
</dbReference>
<comment type="similarity">
    <text evidence="1">Belongs to the short-chain dehydrogenases/reductases (SDR) family.</text>
</comment>
<dbReference type="PRINTS" id="PR00081">
    <property type="entry name" value="GDHRDH"/>
</dbReference>
<protein>
    <recommendedName>
        <fullName evidence="3">Probable oxidoreductase</fullName>
    </recommendedName>
</protein>
<dbReference type="Pfam" id="PF00106">
    <property type="entry name" value="adh_short"/>
    <property type="match status" value="1"/>
</dbReference>
<keyword evidence="5" id="KW-1185">Reference proteome</keyword>
<organism evidence="4 5">
    <name type="scientific">Kibdelosporangium phytohabitans</name>
    <dbReference type="NCBI Taxonomy" id="860235"/>
    <lineage>
        <taxon>Bacteria</taxon>
        <taxon>Bacillati</taxon>
        <taxon>Actinomycetota</taxon>
        <taxon>Actinomycetes</taxon>
        <taxon>Pseudonocardiales</taxon>
        <taxon>Pseudonocardiaceae</taxon>
        <taxon>Kibdelosporangium</taxon>
    </lineage>
</organism>
<dbReference type="PANTHER" id="PTHR24320">
    <property type="entry name" value="RETINOL DEHYDROGENASE"/>
    <property type="match status" value="1"/>
</dbReference>
<evidence type="ECO:0000256" key="1">
    <source>
        <dbReference type="ARBA" id="ARBA00006484"/>
    </source>
</evidence>
<dbReference type="PANTHER" id="PTHR24320:SF148">
    <property type="entry name" value="NAD(P)-BINDING ROSSMANN-FOLD SUPERFAMILY PROTEIN"/>
    <property type="match status" value="1"/>
</dbReference>
<proteinExistence type="inferred from homology"/>
<gene>
    <name evidence="4" type="ORF">AOZ06_49410</name>
</gene>
<dbReference type="SUPFAM" id="SSF51735">
    <property type="entry name" value="NAD(P)-binding Rossmann-fold domains"/>
    <property type="match status" value="1"/>
</dbReference>
<dbReference type="InterPro" id="IPR002347">
    <property type="entry name" value="SDR_fam"/>
</dbReference>
<sequence length="304" mass="32167">MAFDQTTTADEVIAGIDLSGKRAIVTGGASGIGVDTARVLAGAGADVTIAVRNVDAGRQAADRIHETNGAKVQVAQLDLADQASVRAFTAAWEGPLHLLINNAGVMAPPLTRTPEGWELQFATNHLGHFALATGLYPSFAAAGGARIASVASTGHLFSPVIFEDIHFRERVYTPFLGYGQSKTANILFAVEATRRWADAGIFVNALHPGSIVTNLQRHVVQEDLNRMRDEVRGSAFRKTTAQGAATSIYVATSPDLEGVGGKHFEDCAEAKPRVQDGDFEGIASYALDPAAAERLWEVSLATLS</sequence>
<dbReference type="EMBL" id="CP012752">
    <property type="protein sequence ID" value="ALG13828.1"/>
    <property type="molecule type" value="Genomic_DNA"/>
</dbReference>
<dbReference type="CDD" id="cd05327">
    <property type="entry name" value="retinol-DH_like_SDR_c_like"/>
    <property type="match status" value="1"/>
</dbReference>
<dbReference type="FunFam" id="3.40.50.720:FF:000594">
    <property type="entry name" value="Short-chain oxidoreductase"/>
    <property type="match status" value="1"/>
</dbReference>
<dbReference type="InterPro" id="IPR036291">
    <property type="entry name" value="NAD(P)-bd_dom_sf"/>
</dbReference>
<dbReference type="Proteomes" id="UP000063699">
    <property type="component" value="Chromosome"/>
</dbReference>
<evidence type="ECO:0000256" key="2">
    <source>
        <dbReference type="ARBA" id="ARBA00023002"/>
    </source>
</evidence>
<dbReference type="KEGG" id="kphy:AOZ06_49410"/>
<dbReference type="AlphaFoldDB" id="A0A0N9IC13"/>
<reference evidence="4 5" key="1">
    <citation type="submission" date="2015-07" db="EMBL/GenBank/DDBJ databases">
        <title>Genome sequencing of Kibdelosporangium phytohabitans.</title>
        <authorList>
            <person name="Qin S."/>
            <person name="Xing K."/>
        </authorList>
    </citation>
    <scope>NUCLEOTIDE SEQUENCE [LARGE SCALE GENOMIC DNA]</scope>
    <source>
        <strain evidence="4 5">KLBMP1111</strain>
    </source>
</reference>
<evidence type="ECO:0000313" key="5">
    <source>
        <dbReference type="Proteomes" id="UP000063699"/>
    </source>
</evidence>
<dbReference type="GO" id="GO:0016491">
    <property type="term" value="F:oxidoreductase activity"/>
    <property type="evidence" value="ECO:0007669"/>
    <property type="project" value="UniProtKB-KW"/>
</dbReference>